<feature type="domain" description="DSBA-like thioredoxin" evidence="1">
    <location>
        <begin position="3"/>
        <end position="204"/>
    </location>
</feature>
<dbReference type="PANTHER" id="PTHR13887">
    <property type="entry name" value="GLUTATHIONE S-TRANSFERASE KAPPA"/>
    <property type="match status" value="1"/>
</dbReference>
<dbReference type="InterPro" id="IPR036249">
    <property type="entry name" value="Thioredoxin-like_sf"/>
</dbReference>
<dbReference type="Gene3D" id="3.40.30.10">
    <property type="entry name" value="Glutaredoxin"/>
    <property type="match status" value="1"/>
</dbReference>
<evidence type="ECO:0000313" key="2">
    <source>
        <dbReference type="EMBL" id="TCZ74039.1"/>
    </source>
</evidence>
<comment type="caution">
    <text evidence="2">The sequence shown here is derived from an EMBL/GenBank/DDBJ whole genome shotgun (WGS) entry which is preliminary data.</text>
</comment>
<protein>
    <submittedName>
        <fullName evidence="2">DsbA family oxidoreductase</fullName>
    </submittedName>
</protein>
<accession>A0A4R4E3P3</accession>
<dbReference type="SUPFAM" id="SSF52833">
    <property type="entry name" value="Thioredoxin-like"/>
    <property type="match status" value="1"/>
</dbReference>
<dbReference type="CDD" id="cd03024">
    <property type="entry name" value="DsbA_FrnE"/>
    <property type="match status" value="1"/>
</dbReference>
<gene>
    <name evidence="2" type="ORF">E0485_20405</name>
</gene>
<dbReference type="PANTHER" id="PTHR13887:SF41">
    <property type="entry name" value="THIOREDOXIN SUPERFAMILY PROTEIN"/>
    <property type="match status" value="1"/>
</dbReference>
<dbReference type="GO" id="GO:0016491">
    <property type="term" value="F:oxidoreductase activity"/>
    <property type="evidence" value="ECO:0007669"/>
    <property type="project" value="InterPro"/>
</dbReference>
<organism evidence="2 3">
    <name type="scientific">Paenibacillus albiflavus</name>
    <dbReference type="NCBI Taxonomy" id="2545760"/>
    <lineage>
        <taxon>Bacteria</taxon>
        <taxon>Bacillati</taxon>
        <taxon>Bacillota</taxon>
        <taxon>Bacilli</taxon>
        <taxon>Bacillales</taxon>
        <taxon>Paenibacillaceae</taxon>
        <taxon>Paenibacillus</taxon>
    </lineage>
</organism>
<dbReference type="OrthoDB" id="9799122at2"/>
<proteinExistence type="predicted"/>
<dbReference type="RefSeq" id="WP_132419918.1">
    <property type="nucleotide sequence ID" value="NZ_SKFG01000028.1"/>
</dbReference>
<evidence type="ECO:0000259" key="1">
    <source>
        <dbReference type="Pfam" id="PF01323"/>
    </source>
</evidence>
<reference evidence="2 3" key="1">
    <citation type="submission" date="2019-03" db="EMBL/GenBank/DDBJ databases">
        <authorList>
            <person name="Kim M.K.M."/>
        </authorList>
    </citation>
    <scope>NUCLEOTIDE SEQUENCE [LARGE SCALE GENOMIC DNA]</scope>
    <source>
        <strain evidence="2 3">18JY21-1</strain>
    </source>
</reference>
<dbReference type="Proteomes" id="UP000295418">
    <property type="component" value="Unassembled WGS sequence"/>
</dbReference>
<dbReference type="EMBL" id="SKFG01000028">
    <property type="protein sequence ID" value="TCZ74039.1"/>
    <property type="molecule type" value="Genomic_DNA"/>
</dbReference>
<dbReference type="Pfam" id="PF01323">
    <property type="entry name" value="DSBA"/>
    <property type="match status" value="1"/>
</dbReference>
<dbReference type="AlphaFoldDB" id="A0A4R4E3P3"/>
<sequence>MKIEVWSDVMCPFCYIGKRRLEQGLEQFAHNNEIEIIYRSFELDPHAPKDTEDDMHAMLSKKYGMSHEQAVASGKQVEGMAASVGLEYHLDKLILTNTFDAHRLLQYANDKGKGAEVKELLLKAHFTDSKHVGEHEVLASIAQEAGLSYDETLAMLATDQYTAEVRADESEARAIGVQGVPFYVIDRKYAISGAQAPEAFLEVLNKTWQEANPLIMLDMDSEGSDSADGFCADGICSVEKK</sequence>
<evidence type="ECO:0000313" key="3">
    <source>
        <dbReference type="Proteomes" id="UP000295418"/>
    </source>
</evidence>
<keyword evidence="3" id="KW-1185">Reference proteome</keyword>
<name>A0A4R4E3P3_9BACL</name>
<dbReference type="InterPro" id="IPR001853">
    <property type="entry name" value="DSBA-like_thioredoxin_dom"/>
</dbReference>